<evidence type="ECO:0000313" key="6">
    <source>
        <dbReference type="EMBL" id="RCH88990.1"/>
    </source>
</evidence>
<dbReference type="PANTHER" id="PTHR46910">
    <property type="entry name" value="TRANSCRIPTION FACTOR PDR1"/>
    <property type="match status" value="1"/>
</dbReference>
<keyword evidence="5" id="KW-0175">Coiled coil</keyword>
<reference evidence="6 7" key="1">
    <citation type="journal article" date="2018" name="G3 (Bethesda)">
        <title>Phylogenetic and Phylogenomic Definition of Rhizopus Species.</title>
        <authorList>
            <person name="Gryganskyi A.P."/>
            <person name="Golan J."/>
            <person name="Dolatabadi S."/>
            <person name="Mondo S."/>
            <person name="Robb S."/>
            <person name="Idnurm A."/>
            <person name="Muszewska A."/>
            <person name="Steczkiewicz K."/>
            <person name="Masonjones S."/>
            <person name="Liao H.L."/>
            <person name="Gajdeczka M.T."/>
            <person name="Anike F."/>
            <person name="Vuek A."/>
            <person name="Anishchenko I.M."/>
            <person name="Voigt K."/>
            <person name="de Hoog G.S."/>
            <person name="Smith M.E."/>
            <person name="Heitman J."/>
            <person name="Vilgalys R."/>
            <person name="Stajich J.E."/>
        </authorList>
    </citation>
    <scope>NUCLEOTIDE SEQUENCE [LARGE SCALE GENOMIC DNA]</scope>
    <source>
        <strain evidence="6 7">CBS 357.93</strain>
    </source>
</reference>
<evidence type="ECO:0000256" key="1">
    <source>
        <dbReference type="ARBA" id="ARBA00004123"/>
    </source>
</evidence>
<dbReference type="InterPro" id="IPR036864">
    <property type="entry name" value="Zn2-C6_fun-type_DNA-bd_sf"/>
</dbReference>
<name>A0A367JGD6_RHIAZ</name>
<dbReference type="AlphaFoldDB" id="A0A367JGD6"/>
<keyword evidence="3" id="KW-0238">DNA-binding</keyword>
<comment type="caution">
    <text evidence="6">The sequence shown here is derived from an EMBL/GenBank/DDBJ whole genome shotgun (WGS) entry which is preliminary data.</text>
</comment>
<dbReference type="PANTHER" id="PTHR46910:SF3">
    <property type="entry name" value="HALOTOLERANCE PROTEIN 9-RELATED"/>
    <property type="match status" value="1"/>
</dbReference>
<comment type="subcellular location">
    <subcellularLocation>
        <location evidence="1">Nucleus</location>
    </subcellularLocation>
</comment>
<dbReference type="GO" id="GO:0000981">
    <property type="term" value="F:DNA-binding transcription factor activity, RNA polymerase II-specific"/>
    <property type="evidence" value="ECO:0007669"/>
    <property type="project" value="InterPro"/>
</dbReference>
<dbReference type="EMBL" id="PJQL01001367">
    <property type="protein sequence ID" value="RCH88990.1"/>
    <property type="molecule type" value="Genomic_DNA"/>
</dbReference>
<gene>
    <name evidence="6" type="ORF">CU097_002451</name>
</gene>
<dbReference type="Gene3D" id="4.10.240.10">
    <property type="entry name" value="Zn(2)-C6 fungal-type DNA-binding domain"/>
    <property type="match status" value="1"/>
</dbReference>
<dbReference type="CDD" id="cd12148">
    <property type="entry name" value="fungal_TF_MHR"/>
    <property type="match status" value="1"/>
</dbReference>
<evidence type="ECO:0000256" key="2">
    <source>
        <dbReference type="ARBA" id="ARBA00022723"/>
    </source>
</evidence>
<dbReference type="CDD" id="cd00067">
    <property type="entry name" value="GAL4"/>
    <property type="match status" value="1"/>
</dbReference>
<evidence type="ECO:0008006" key="8">
    <source>
        <dbReference type="Google" id="ProtNLM"/>
    </source>
</evidence>
<dbReference type="Proteomes" id="UP000252139">
    <property type="component" value="Unassembled WGS sequence"/>
</dbReference>
<keyword evidence="4" id="KW-0539">Nucleus</keyword>
<keyword evidence="2" id="KW-0479">Metal-binding</keyword>
<organism evidence="6 7">
    <name type="scientific">Rhizopus azygosporus</name>
    <name type="common">Rhizopus microsporus var. azygosporus</name>
    <dbReference type="NCBI Taxonomy" id="86630"/>
    <lineage>
        <taxon>Eukaryota</taxon>
        <taxon>Fungi</taxon>
        <taxon>Fungi incertae sedis</taxon>
        <taxon>Mucoromycota</taxon>
        <taxon>Mucoromycotina</taxon>
        <taxon>Mucoromycetes</taxon>
        <taxon>Mucorales</taxon>
        <taxon>Mucorineae</taxon>
        <taxon>Rhizopodaceae</taxon>
        <taxon>Rhizopus</taxon>
    </lineage>
</organism>
<keyword evidence="7" id="KW-1185">Reference proteome</keyword>
<dbReference type="GO" id="GO:0005634">
    <property type="term" value="C:nucleus"/>
    <property type="evidence" value="ECO:0007669"/>
    <property type="project" value="UniProtKB-SubCell"/>
</dbReference>
<evidence type="ECO:0000256" key="3">
    <source>
        <dbReference type="ARBA" id="ARBA00023125"/>
    </source>
</evidence>
<sequence>MAYGLLWPFLKKRNKREINLVRHIYALSANIFLHSFLLGENCRAHRRKCVVIQGKQCDRCLKMNLPCVFKFNAKPTVIKKPVSISRKNKLMTQMKAMEQQLAAMEQQLKGLHVEAKLQPIKDETEDDARMSRNYDSMDMETASESYDIFDQSDDTDKSLLRTSKSSDITNSWQLTITGGSSGINFQTSIRNINDINSFLSETARYFNATLSRTPNYHIDRSLQMIQVTNKMLQVEHILHSIFQNNKTETGRLAIELPICDDHTRTYMKRQVISSYFGCMGLLTPVFSKPYYLPLFDLNPNTMVATALASFITYSQCCHIQYIQHPFTRETLAESFRQEAKALLQEVLFDEEHNIYTVATLMFLAQSALIVLNNSEARLYMNMAWRMVLELQPRYAHLLDGVTSDTPVTEEIIEAETWRRLFYAVRYYELTLCLICDERDDYSSIMFNVGIGYPIVLNIEKDIKESRDSVEAFYHLVRVNDCQMTQRDDELRYKLLAGKLDKLSVNDLQKLETQLCDFWSSMPKEFRLSDSPFDYLQLDRIQQCSNPFALYINQIYYSYWIGLETRLMQPPSDTDLKGINMERYDGERALLLVSIITDAMTKIFHVLFHKVPCVVELHWMLIVADSLRMLKKSPNLTIRARASRNLNITLDVLKRRVPKLSEDEGASTNENYRFLKNFIPSILTPDTTSTSSGSLAGSEPDSTHTEVEYFANKSSSTTLPAAYFGELQKTVHAYLDDDDPVSLQ</sequence>
<evidence type="ECO:0000256" key="4">
    <source>
        <dbReference type="ARBA" id="ARBA00023242"/>
    </source>
</evidence>
<dbReference type="InterPro" id="IPR050987">
    <property type="entry name" value="AtrR-like"/>
</dbReference>
<accession>A0A367JGD6</accession>
<feature type="coiled-coil region" evidence="5">
    <location>
        <begin position="87"/>
        <end position="114"/>
    </location>
</feature>
<dbReference type="InterPro" id="IPR001138">
    <property type="entry name" value="Zn2Cys6_DnaBD"/>
</dbReference>
<dbReference type="GO" id="GO:0008270">
    <property type="term" value="F:zinc ion binding"/>
    <property type="evidence" value="ECO:0007669"/>
    <property type="project" value="InterPro"/>
</dbReference>
<proteinExistence type="predicted"/>
<dbReference type="GO" id="GO:0003677">
    <property type="term" value="F:DNA binding"/>
    <property type="evidence" value="ECO:0007669"/>
    <property type="project" value="UniProtKB-KW"/>
</dbReference>
<evidence type="ECO:0000256" key="5">
    <source>
        <dbReference type="SAM" id="Coils"/>
    </source>
</evidence>
<protein>
    <recommendedName>
        <fullName evidence="8">Zn(2)-C6 fungal-type domain-containing protein</fullName>
    </recommendedName>
</protein>
<evidence type="ECO:0000313" key="7">
    <source>
        <dbReference type="Proteomes" id="UP000252139"/>
    </source>
</evidence>
<dbReference type="OrthoDB" id="2278435at2759"/>